<comment type="caution">
    <text evidence="3">The sequence shown here is derived from an EMBL/GenBank/DDBJ whole genome shotgun (WGS) entry which is preliminary data.</text>
</comment>
<dbReference type="GeneID" id="89929422"/>
<reference evidence="3 4" key="1">
    <citation type="submission" date="2023-08" db="EMBL/GenBank/DDBJ databases">
        <title>Black Yeasts Isolated from many extreme environments.</title>
        <authorList>
            <person name="Coleine C."/>
            <person name="Stajich J.E."/>
            <person name="Selbmann L."/>
        </authorList>
    </citation>
    <scope>NUCLEOTIDE SEQUENCE [LARGE SCALE GENOMIC DNA]</scope>
    <source>
        <strain evidence="3 4">CCFEE 5935</strain>
    </source>
</reference>
<keyword evidence="1" id="KW-0175">Coiled coil</keyword>
<feature type="compositionally biased region" description="Polar residues" evidence="2">
    <location>
        <begin position="183"/>
        <end position="192"/>
    </location>
</feature>
<evidence type="ECO:0000256" key="1">
    <source>
        <dbReference type="SAM" id="Coils"/>
    </source>
</evidence>
<dbReference type="RefSeq" id="XP_064656427.1">
    <property type="nucleotide sequence ID" value="XM_064805322.1"/>
</dbReference>
<keyword evidence="4" id="KW-1185">Reference proteome</keyword>
<protein>
    <submittedName>
        <fullName evidence="3">Uncharacterized protein</fullName>
    </submittedName>
</protein>
<evidence type="ECO:0000256" key="2">
    <source>
        <dbReference type="SAM" id="MobiDB-lite"/>
    </source>
</evidence>
<proteinExistence type="predicted"/>
<name>A0AAV9P1S1_9PEZI</name>
<accession>A0AAV9P1S1</accession>
<dbReference type="EMBL" id="JAVRRT010000013">
    <property type="protein sequence ID" value="KAK5166545.1"/>
    <property type="molecule type" value="Genomic_DNA"/>
</dbReference>
<feature type="compositionally biased region" description="Acidic residues" evidence="2">
    <location>
        <begin position="165"/>
        <end position="175"/>
    </location>
</feature>
<evidence type="ECO:0000313" key="4">
    <source>
        <dbReference type="Proteomes" id="UP001337655"/>
    </source>
</evidence>
<feature type="region of interest" description="Disordered" evidence="2">
    <location>
        <begin position="149"/>
        <end position="194"/>
    </location>
</feature>
<dbReference type="AlphaFoldDB" id="A0AAV9P1S1"/>
<organism evidence="3 4">
    <name type="scientific">Saxophila tyrrhenica</name>
    <dbReference type="NCBI Taxonomy" id="1690608"/>
    <lineage>
        <taxon>Eukaryota</taxon>
        <taxon>Fungi</taxon>
        <taxon>Dikarya</taxon>
        <taxon>Ascomycota</taxon>
        <taxon>Pezizomycotina</taxon>
        <taxon>Dothideomycetes</taxon>
        <taxon>Dothideomycetidae</taxon>
        <taxon>Mycosphaerellales</taxon>
        <taxon>Extremaceae</taxon>
        <taxon>Saxophila</taxon>
    </lineage>
</organism>
<feature type="coiled-coil region" evidence="1">
    <location>
        <begin position="64"/>
        <end position="112"/>
    </location>
</feature>
<evidence type="ECO:0000313" key="3">
    <source>
        <dbReference type="EMBL" id="KAK5166545.1"/>
    </source>
</evidence>
<gene>
    <name evidence="3" type="ORF">LTR77_008088</name>
</gene>
<sequence>MEPARIQSTTKSQLDANKQQIAAAKRNATQSSKRLNENIATIIRLSEITDQHCCRLLDEVKHWKNRYADEVQQWEDRYAVLNDKQGNHQGDLAEKDSEIKGLRDKLSAVEKEYGVLRTGKEGCDETIDGIQKILKRSAELLECERPRKRAKPTSIETIRGTNRDQDEDDIEDEVKDPERAGHSMQTQKTTECPATKHEGEKCIPLTLRDPPDDVLQAARLNSTIIGIKDHRATFAFKQWEAKEMNRVCKGHLHLVVSVEDELGQFPRKMGHALRIRLRDER</sequence>
<dbReference type="Proteomes" id="UP001337655">
    <property type="component" value="Unassembled WGS sequence"/>
</dbReference>